<accession>A0A3E4QPQ3</accession>
<sequence length="379" mass="40814">MDNEYAGRDPLFFGGETAVEYWRRASRRGVRPKPVTGVTLKSAPDLKHLAESSYNVRAMANLRGMLHVYVSNTGCVPNGRLGVPFNVKLPDPRFAHHGSGAAMCGDLDSYRYETVTAKMVAHRLSTDSSVGSYCFVAPDVYVASPTLALLQCAGSLQLPSLMQLAYEFCGMFSVDVLNPKGYIERLPLTDSSSVSAAIDQFVKTGGVRGSGALKIVSDRLIDGIRCPSAAALCSLFCAPAGSGGYALPTPRAGVLHRLASEEIDDGIPCRILIDLLWTKWPDRPDMDWSCGRSIGVIVCDGGMKSSKRIIELHESVPNSRNIALVCLSASDLQSRATCNSVAKMIRGVVGGKRPKPVGDYDLRNESMRSDLFESVSIAS</sequence>
<reference evidence="1 2" key="1">
    <citation type="submission" date="2018-08" db="EMBL/GenBank/DDBJ databases">
        <title>A genome reference for cultivated species of the human gut microbiota.</title>
        <authorList>
            <person name="Zou Y."/>
            <person name="Xue W."/>
            <person name="Luo G."/>
        </authorList>
    </citation>
    <scope>NUCLEOTIDE SEQUENCE [LARGE SCALE GENOMIC DNA]</scope>
    <source>
        <strain evidence="1 2">TF08-14</strain>
    </source>
</reference>
<dbReference type="AlphaFoldDB" id="A0A3E4QPQ3"/>
<protein>
    <submittedName>
        <fullName evidence="1">Uncharacterized protein</fullName>
    </submittedName>
</protein>
<dbReference type="Proteomes" id="UP000260943">
    <property type="component" value="Unassembled WGS sequence"/>
</dbReference>
<name>A0A3E4QPQ3_9ACTN</name>
<proteinExistence type="predicted"/>
<dbReference type="EMBL" id="QSRJ01000011">
    <property type="protein sequence ID" value="RGL08279.1"/>
    <property type="molecule type" value="Genomic_DNA"/>
</dbReference>
<dbReference type="RefSeq" id="WP_117680122.1">
    <property type="nucleotide sequence ID" value="NZ_QSRJ01000011.1"/>
</dbReference>
<evidence type="ECO:0000313" key="2">
    <source>
        <dbReference type="Proteomes" id="UP000260943"/>
    </source>
</evidence>
<organism evidence="1 2">
    <name type="scientific">Collinsella tanakaei</name>
    <dbReference type="NCBI Taxonomy" id="626935"/>
    <lineage>
        <taxon>Bacteria</taxon>
        <taxon>Bacillati</taxon>
        <taxon>Actinomycetota</taxon>
        <taxon>Coriobacteriia</taxon>
        <taxon>Coriobacteriales</taxon>
        <taxon>Coriobacteriaceae</taxon>
        <taxon>Collinsella</taxon>
    </lineage>
</organism>
<evidence type="ECO:0000313" key="1">
    <source>
        <dbReference type="EMBL" id="RGL08279.1"/>
    </source>
</evidence>
<comment type="caution">
    <text evidence="1">The sequence shown here is derived from an EMBL/GenBank/DDBJ whole genome shotgun (WGS) entry which is preliminary data.</text>
</comment>
<gene>
    <name evidence="1" type="ORF">DXC81_09220</name>
</gene>